<protein>
    <submittedName>
        <fullName evidence="1">Uncharacterized protein</fullName>
    </submittedName>
</protein>
<sequence>MTLSSSIKPKPHITASCEPPHVSLLQPVRQSSRFPLSTRCYYSTHYGGVYMKATIESSSSSSSPSFEERAESNTISFSAQMVLEAQSRASPASPSPTKLAKMQWKRDFMWRRGGGVNVTGDDWPSFAITGSMFRAHRPGPKERYLHFSATLSPPARPPTGKNPPLSTKDQFYGAPHRIRLLKPCKNVVNLQRRRASSHSRMAGPPKLPARIRGETIYFRCLDENIEPTYCM</sequence>
<dbReference type="AlphaFoldDB" id="A0A8J6H8I7"/>
<reference evidence="1" key="1">
    <citation type="journal article" date="2020" name="J Insects Food Feed">
        <title>The yellow mealworm (Tenebrio molitor) genome: a resource for the emerging insects as food and feed industry.</title>
        <authorList>
            <person name="Eriksson T."/>
            <person name="Andere A."/>
            <person name="Kelstrup H."/>
            <person name="Emery V."/>
            <person name="Picard C."/>
        </authorList>
    </citation>
    <scope>NUCLEOTIDE SEQUENCE</scope>
    <source>
        <strain evidence="1">Stoneville</strain>
        <tissue evidence="1">Whole head</tissue>
    </source>
</reference>
<dbReference type="EMBL" id="JABDTM020027892">
    <property type="protein sequence ID" value="KAH0809817.1"/>
    <property type="molecule type" value="Genomic_DNA"/>
</dbReference>
<name>A0A8J6H8I7_TENMO</name>
<accession>A0A8J6H8I7</accession>
<comment type="caution">
    <text evidence="1">The sequence shown here is derived from an EMBL/GenBank/DDBJ whole genome shotgun (WGS) entry which is preliminary data.</text>
</comment>
<organism evidence="1 2">
    <name type="scientific">Tenebrio molitor</name>
    <name type="common">Yellow mealworm beetle</name>
    <dbReference type="NCBI Taxonomy" id="7067"/>
    <lineage>
        <taxon>Eukaryota</taxon>
        <taxon>Metazoa</taxon>
        <taxon>Ecdysozoa</taxon>
        <taxon>Arthropoda</taxon>
        <taxon>Hexapoda</taxon>
        <taxon>Insecta</taxon>
        <taxon>Pterygota</taxon>
        <taxon>Neoptera</taxon>
        <taxon>Endopterygota</taxon>
        <taxon>Coleoptera</taxon>
        <taxon>Polyphaga</taxon>
        <taxon>Cucujiformia</taxon>
        <taxon>Tenebrionidae</taxon>
        <taxon>Tenebrio</taxon>
    </lineage>
</organism>
<keyword evidence="2" id="KW-1185">Reference proteome</keyword>
<gene>
    <name evidence="1" type="ORF">GEV33_012973</name>
</gene>
<evidence type="ECO:0000313" key="1">
    <source>
        <dbReference type="EMBL" id="KAH0809817.1"/>
    </source>
</evidence>
<dbReference type="Proteomes" id="UP000719412">
    <property type="component" value="Unassembled WGS sequence"/>
</dbReference>
<evidence type="ECO:0000313" key="2">
    <source>
        <dbReference type="Proteomes" id="UP000719412"/>
    </source>
</evidence>
<proteinExistence type="predicted"/>
<reference evidence="1" key="2">
    <citation type="submission" date="2021-08" db="EMBL/GenBank/DDBJ databases">
        <authorList>
            <person name="Eriksson T."/>
        </authorList>
    </citation>
    <scope>NUCLEOTIDE SEQUENCE</scope>
    <source>
        <strain evidence="1">Stoneville</strain>
        <tissue evidence="1">Whole head</tissue>
    </source>
</reference>